<reference evidence="5 6" key="1">
    <citation type="journal article" date="2013" name="Genome Announc.">
        <title>Draft genome sequence of the moderately halophilic gammaproteobacterium Halomonas anticariensis FP35.</title>
        <authorList>
            <person name="Tahrioui A."/>
            <person name="Quesada E."/>
            <person name="Llamas I."/>
        </authorList>
    </citation>
    <scope>NUCLEOTIDE SEQUENCE [LARGE SCALE GENOMIC DNA]</scope>
    <source>
        <strain evidence="6">DSM 16096 / CECT 5854 / LMG 22089 / FP35</strain>
    </source>
</reference>
<dbReference type="PROSITE" id="PS50043">
    <property type="entry name" value="HTH_LUXR_2"/>
    <property type="match status" value="1"/>
</dbReference>
<dbReference type="InterPro" id="IPR039420">
    <property type="entry name" value="WalR-like"/>
</dbReference>
<gene>
    <name evidence="5" type="ORF">L861_17405</name>
</gene>
<feature type="domain" description="HTH luxR-type" evidence="3">
    <location>
        <begin position="138"/>
        <end position="203"/>
    </location>
</feature>
<dbReference type="Pfam" id="PF00196">
    <property type="entry name" value="GerE"/>
    <property type="match status" value="1"/>
</dbReference>
<dbReference type="Proteomes" id="UP000014463">
    <property type="component" value="Unassembled WGS sequence"/>
</dbReference>
<protein>
    <recommendedName>
        <fullName evidence="7">LuxR family transcriptional regulator</fullName>
    </recommendedName>
</protein>
<dbReference type="InterPro" id="IPR016032">
    <property type="entry name" value="Sig_transdc_resp-reg_C-effctor"/>
</dbReference>
<accession>S2L6C8</accession>
<dbReference type="Gene3D" id="3.40.50.2300">
    <property type="match status" value="1"/>
</dbReference>
<dbReference type="Gene3D" id="1.10.10.10">
    <property type="entry name" value="Winged helix-like DNA-binding domain superfamily/Winged helix DNA-binding domain"/>
    <property type="match status" value="1"/>
</dbReference>
<dbReference type="EMBL" id="ASTJ01000012">
    <property type="protein sequence ID" value="EPC03319.1"/>
    <property type="molecule type" value="Genomic_DNA"/>
</dbReference>
<evidence type="ECO:0000313" key="5">
    <source>
        <dbReference type="EMBL" id="EPC03319.1"/>
    </source>
</evidence>
<dbReference type="PANTHER" id="PTHR43214">
    <property type="entry name" value="TWO-COMPONENT RESPONSE REGULATOR"/>
    <property type="match status" value="1"/>
</dbReference>
<evidence type="ECO:0000259" key="3">
    <source>
        <dbReference type="PROSITE" id="PS50043"/>
    </source>
</evidence>
<feature type="domain" description="Response regulatory" evidence="4">
    <location>
        <begin position="3"/>
        <end position="119"/>
    </location>
</feature>
<dbReference type="GO" id="GO:0003677">
    <property type="term" value="F:DNA binding"/>
    <property type="evidence" value="ECO:0007669"/>
    <property type="project" value="UniProtKB-KW"/>
</dbReference>
<dbReference type="PROSITE" id="PS50110">
    <property type="entry name" value="RESPONSE_REGULATORY"/>
    <property type="match status" value="1"/>
</dbReference>
<proteinExistence type="predicted"/>
<comment type="caution">
    <text evidence="2">Lacks conserved residue(s) required for the propagation of feature annotation.</text>
</comment>
<name>S2L6C8_LITA3</name>
<dbReference type="CDD" id="cd06170">
    <property type="entry name" value="LuxR_C_like"/>
    <property type="match status" value="1"/>
</dbReference>
<evidence type="ECO:0000256" key="2">
    <source>
        <dbReference type="PROSITE-ProRule" id="PRU00169"/>
    </source>
</evidence>
<evidence type="ECO:0000256" key="1">
    <source>
        <dbReference type="ARBA" id="ARBA00023125"/>
    </source>
</evidence>
<evidence type="ECO:0000313" key="6">
    <source>
        <dbReference type="Proteomes" id="UP000014463"/>
    </source>
</evidence>
<dbReference type="PROSITE" id="PS00622">
    <property type="entry name" value="HTH_LUXR_1"/>
    <property type="match status" value="1"/>
</dbReference>
<dbReference type="eggNOG" id="COG2197">
    <property type="taxonomic scope" value="Bacteria"/>
</dbReference>
<dbReference type="OrthoDB" id="6120865at2"/>
<comment type="caution">
    <text evidence="5">The sequence shown here is derived from an EMBL/GenBank/DDBJ whole genome shotgun (WGS) entry which is preliminary data.</text>
</comment>
<dbReference type="InterPro" id="IPR000792">
    <property type="entry name" value="Tscrpt_reg_LuxR_C"/>
</dbReference>
<dbReference type="InterPro" id="IPR011006">
    <property type="entry name" value="CheY-like_superfamily"/>
</dbReference>
<organism evidence="5 6">
    <name type="scientific">Litchfieldella anticariensis (strain DSM 16096 / CECT 5854 / CIP 108499 / LMG 22089 / FP35)</name>
    <name type="common">Halomonas anticariensis</name>
    <dbReference type="NCBI Taxonomy" id="1121939"/>
    <lineage>
        <taxon>Bacteria</taxon>
        <taxon>Pseudomonadati</taxon>
        <taxon>Pseudomonadota</taxon>
        <taxon>Gammaproteobacteria</taxon>
        <taxon>Oceanospirillales</taxon>
        <taxon>Halomonadaceae</taxon>
        <taxon>Litchfieldella</taxon>
    </lineage>
</organism>
<dbReference type="GO" id="GO:0000160">
    <property type="term" value="P:phosphorelay signal transduction system"/>
    <property type="evidence" value="ECO:0007669"/>
    <property type="project" value="InterPro"/>
</dbReference>
<dbReference type="SMART" id="SM00421">
    <property type="entry name" value="HTH_LUXR"/>
    <property type="match status" value="1"/>
</dbReference>
<keyword evidence="6" id="KW-1185">Reference proteome</keyword>
<keyword evidence="1" id="KW-0238">DNA-binding</keyword>
<dbReference type="RefSeq" id="WP_016415434.1">
    <property type="nucleotide sequence ID" value="NZ_AUAB01000001.1"/>
</dbReference>
<dbReference type="STRING" id="1121939.L861_17405"/>
<dbReference type="InterPro" id="IPR036388">
    <property type="entry name" value="WH-like_DNA-bd_sf"/>
</dbReference>
<dbReference type="GO" id="GO:0006355">
    <property type="term" value="P:regulation of DNA-templated transcription"/>
    <property type="evidence" value="ECO:0007669"/>
    <property type="project" value="InterPro"/>
</dbReference>
<evidence type="ECO:0008006" key="7">
    <source>
        <dbReference type="Google" id="ProtNLM"/>
    </source>
</evidence>
<sequence length="204" mass="22621">MTTLIVADNLEMDRQGLVSLLGECSNTTVVATTNNAHEAYRLINSLRPDVAILSSTINYGVMLQKIVDAASVPIESKLIWMTIHNSPDESQNARSLGIPAILAKENRFEDLLSAITVVMHGGEFMSPSLKEKLCAKQETAAGPLLSLREKEVLREISRGLTTKEIARKLDLSPKTIETYKSRIMWKLDIRGVTRLVRYALENGI</sequence>
<dbReference type="AlphaFoldDB" id="S2L6C8"/>
<dbReference type="InterPro" id="IPR001789">
    <property type="entry name" value="Sig_transdc_resp-reg_receiver"/>
</dbReference>
<evidence type="ECO:0000259" key="4">
    <source>
        <dbReference type="PROSITE" id="PS50110"/>
    </source>
</evidence>
<dbReference type="SUPFAM" id="SSF46894">
    <property type="entry name" value="C-terminal effector domain of the bipartite response regulators"/>
    <property type="match status" value="1"/>
</dbReference>
<dbReference type="PRINTS" id="PR00038">
    <property type="entry name" value="HTHLUXR"/>
</dbReference>
<dbReference type="SUPFAM" id="SSF52172">
    <property type="entry name" value="CheY-like"/>
    <property type="match status" value="1"/>
</dbReference>